<dbReference type="eggNOG" id="ENOG502TBED">
    <property type="taxonomic scope" value="Eukaryota"/>
</dbReference>
<organism evidence="3 4">
    <name type="scientific">Tetranychus urticae</name>
    <name type="common">Two-spotted spider mite</name>
    <dbReference type="NCBI Taxonomy" id="32264"/>
    <lineage>
        <taxon>Eukaryota</taxon>
        <taxon>Metazoa</taxon>
        <taxon>Ecdysozoa</taxon>
        <taxon>Arthropoda</taxon>
        <taxon>Chelicerata</taxon>
        <taxon>Arachnida</taxon>
        <taxon>Acari</taxon>
        <taxon>Acariformes</taxon>
        <taxon>Trombidiformes</taxon>
        <taxon>Prostigmata</taxon>
        <taxon>Eleutherengona</taxon>
        <taxon>Raphignathae</taxon>
        <taxon>Tetranychoidea</taxon>
        <taxon>Tetranychidae</taxon>
        <taxon>Tetranychus</taxon>
    </lineage>
</organism>
<feature type="compositionally biased region" description="Low complexity" evidence="2">
    <location>
        <begin position="249"/>
        <end position="265"/>
    </location>
</feature>
<feature type="compositionally biased region" description="Basic and acidic residues" evidence="2">
    <location>
        <begin position="204"/>
        <end position="216"/>
    </location>
</feature>
<reference evidence="4" key="1">
    <citation type="submission" date="2011-08" db="EMBL/GenBank/DDBJ databases">
        <authorList>
            <person name="Rombauts S."/>
        </authorList>
    </citation>
    <scope>NUCLEOTIDE SEQUENCE</scope>
    <source>
        <strain evidence="4">London</strain>
    </source>
</reference>
<dbReference type="OrthoDB" id="6413631at2759"/>
<keyword evidence="1" id="KW-0175">Coiled coil</keyword>
<keyword evidence="4" id="KW-1185">Reference proteome</keyword>
<dbReference type="Proteomes" id="UP000015104">
    <property type="component" value="Unassembled WGS sequence"/>
</dbReference>
<evidence type="ECO:0000256" key="2">
    <source>
        <dbReference type="SAM" id="MobiDB-lite"/>
    </source>
</evidence>
<reference evidence="3" key="2">
    <citation type="submission" date="2015-06" db="UniProtKB">
        <authorList>
            <consortium name="EnsemblMetazoa"/>
        </authorList>
    </citation>
    <scope>IDENTIFICATION</scope>
</reference>
<evidence type="ECO:0000313" key="4">
    <source>
        <dbReference type="Proteomes" id="UP000015104"/>
    </source>
</evidence>
<feature type="region of interest" description="Disordered" evidence="2">
    <location>
        <begin position="1"/>
        <end position="47"/>
    </location>
</feature>
<name>T1KJP0_TETUR</name>
<gene>
    <name evidence="3" type="primary">107365049</name>
</gene>
<dbReference type="KEGG" id="tut:107365049"/>
<dbReference type="OMA" id="SSEACYS"/>
<evidence type="ECO:0000256" key="1">
    <source>
        <dbReference type="SAM" id="Coils"/>
    </source>
</evidence>
<accession>T1KJP0</accession>
<dbReference type="AlphaFoldDB" id="T1KJP0"/>
<dbReference type="EnsemblMetazoa" id="tetur13g00630.1">
    <property type="protein sequence ID" value="tetur13g00630.1"/>
    <property type="gene ID" value="tetur13g00630"/>
</dbReference>
<protein>
    <submittedName>
        <fullName evidence="3">Uncharacterized protein</fullName>
    </submittedName>
</protein>
<sequence length="414" mass="45625">MMYPIGMSSSNCSNSTNSINNSNGSNSGNSAANSTKISPSSSGITTPTRVSIKEANDHLQLLHSRVNELEDIIRQQNGQSAEQEETFRRQLKELKSAKEAQIDELTKTIVRLEEKIKDLESSVKFKNERLEENQIRLTQMDQISDFLPGLENLISILKRVTAQEDTVISPIKTSISCNLPIIGLMDQEINDSHNSSHKQINSNSKDDESNGDHSNEVHSSTVDIACQTDIIGDAGITVSNPEITNGSVSTNNSNENDPSNFNDAVETSGISTISGSCSSEACYSKRSSIDDTNYKDKVPSEERVGFTITDDGADQQWIADKRTKNPRSNRPRRLRKSSSVNCQYSNSNNWEKDFYCGASLNNPVFGPGRTIGYKNHSNNSSSHISGKIEKSFSITSNFSEDEDFPSNGSRGYHK</sequence>
<feature type="coiled-coil region" evidence="1">
    <location>
        <begin position="52"/>
        <end position="136"/>
    </location>
</feature>
<feature type="region of interest" description="Disordered" evidence="2">
    <location>
        <begin position="192"/>
        <end position="218"/>
    </location>
</feature>
<evidence type="ECO:0000313" key="3">
    <source>
        <dbReference type="EnsemblMetazoa" id="tetur13g00630.1"/>
    </source>
</evidence>
<feature type="compositionally biased region" description="Basic residues" evidence="2">
    <location>
        <begin position="324"/>
        <end position="336"/>
    </location>
</feature>
<feature type="compositionally biased region" description="Low complexity" evidence="2">
    <location>
        <begin position="8"/>
        <end position="47"/>
    </location>
</feature>
<feature type="region of interest" description="Disordered" evidence="2">
    <location>
        <begin position="242"/>
        <end position="265"/>
    </location>
</feature>
<feature type="region of interest" description="Disordered" evidence="2">
    <location>
        <begin position="321"/>
        <end position="340"/>
    </location>
</feature>
<dbReference type="EMBL" id="CAEY01000163">
    <property type="status" value="NOT_ANNOTATED_CDS"/>
    <property type="molecule type" value="Genomic_DNA"/>
</dbReference>
<proteinExistence type="predicted"/>
<dbReference type="HOGENOM" id="CLU_664530_0_0_1"/>